<keyword evidence="2" id="KW-0325">Glycoprotein</keyword>
<dbReference type="Gene3D" id="2.90.10.10">
    <property type="entry name" value="Bulb-type lectin domain"/>
    <property type="match status" value="1"/>
</dbReference>
<gene>
    <name evidence="6" type="ORF">OLEA9_A060657</name>
</gene>
<feature type="chain" id="PRO_5035926358" evidence="4">
    <location>
        <begin position="19"/>
        <end position="456"/>
    </location>
</feature>
<keyword evidence="3" id="KW-1133">Transmembrane helix</keyword>
<dbReference type="Gramene" id="OE9A060657T1">
    <property type="protein sequence ID" value="OE9A060657C1"/>
    <property type="gene ID" value="OE9A060657"/>
</dbReference>
<feature type="signal peptide" evidence="4">
    <location>
        <begin position="1"/>
        <end position="18"/>
    </location>
</feature>
<dbReference type="SUPFAM" id="SSF51110">
    <property type="entry name" value="alpha-D-mannose-specific plant lectins"/>
    <property type="match status" value="1"/>
</dbReference>
<dbReference type="AlphaFoldDB" id="A0A8S0QFM5"/>
<evidence type="ECO:0000256" key="4">
    <source>
        <dbReference type="SAM" id="SignalP"/>
    </source>
</evidence>
<comment type="caution">
    <text evidence="6">The sequence shown here is derived from an EMBL/GenBank/DDBJ whole genome shotgun (WGS) entry which is preliminary data.</text>
</comment>
<dbReference type="InterPro" id="IPR006583">
    <property type="entry name" value="PAN-3_domain"/>
</dbReference>
<evidence type="ECO:0000256" key="2">
    <source>
        <dbReference type="ARBA" id="ARBA00023180"/>
    </source>
</evidence>
<dbReference type="InterPro" id="IPR051343">
    <property type="entry name" value="G-type_lectin_kinases/EP1-like"/>
</dbReference>
<dbReference type="PIRSF" id="PIRSF002686">
    <property type="entry name" value="SLG"/>
    <property type="match status" value="1"/>
</dbReference>
<dbReference type="InterPro" id="IPR035446">
    <property type="entry name" value="SLSG/EP1"/>
</dbReference>
<dbReference type="Pfam" id="PF01453">
    <property type="entry name" value="B_lectin"/>
    <property type="match status" value="1"/>
</dbReference>
<keyword evidence="7" id="KW-1185">Reference proteome</keyword>
<evidence type="ECO:0000256" key="3">
    <source>
        <dbReference type="SAM" id="Phobius"/>
    </source>
</evidence>
<dbReference type="Proteomes" id="UP000594638">
    <property type="component" value="Unassembled WGS sequence"/>
</dbReference>
<dbReference type="SMART" id="SM00108">
    <property type="entry name" value="B_lectin"/>
    <property type="match status" value="1"/>
</dbReference>
<reference evidence="6 7" key="1">
    <citation type="submission" date="2019-12" db="EMBL/GenBank/DDBJ databases">
        <authorList>
            <person name="Alioto T."/>
            <person name="Alioto T."/>
            <person name="Gomez Garrido J."/>
        </authorList>
    </citation>
    <scope>NUCLEOTIDE SEQUENCE [LARGE SCALE GENOMIC DNA]</scope>
</reference>
<evidence type="ECO:0000259" key="5">
    <source>
        <dbReference type="PROSITE" id="PS50927"/>
    </source>
</evidence>
<feature type="transmembrane region" description="Helical" evidence="3">
    <location>
        <begin position="417"/>
        <end position="442"/>
    </location>
</feature>
<dbReference type="PANTHER" id="PTHR47976:SF120">
    <property type="entry name" value="G-TYPE LECTIN S-RECEPTOR-LIKE SERINE_THREONINE-PROTEIN KINASE SD2-5"/>
    <property type="match status" value="1"/>
</dbReference>
<dbReference type="OrthoDB" id="740822at2759"/>
<keyword evidence="3" id="KW-0812">Transmembrane</keyword>
<accession>A0A8S0QFM5</accession>
<dbReference type="InterPro" id="IPR036426">
    <property type="entry name" value="Bulb-type_lectin_dom_sf"/>
</dbReference>
<dbReference type="PROSITE" id="PS50927">
    <property type="entry name" value="BULB_LECTIN"/>
    <property type="match status" value="1"/>
</dbReference>
<keyword evidence="3" id="KW-0472">Membrane</keyword>
<keyword evidence="1 4" id="KW-0732">Signal</keyword>
<evidence type="ECO:0000313" key="7">
    <source>
        <dbReference type="Proteomes" id="UP000594638"/>
    </source>
</evidence>
<protein>
    <submittedName>
        <fullName evidence="6">G-type lectin S-receptor-like serine threonine-kinase SD2-5</fullName>
    </submittedName>
</protein>
<feature type="domain" description="Bulb-type lectin" evidence="5">
    <location>
        <begin position="37"/>
        <end position="153"/>
    </location>
</feature>
<name>A0A8S0QFM5_OLEEU</name>
<evidence type="ECO:0000313" key="6">
    <source>
        <dbReference type="EMBL" id="CAA2966346.1"/>
    </source>
</evidence>
<dbReference type="SMART" id="SM00473">
    <property type="entry name" value="PAN_AP"/>
    <property type="match status" value="1"/>
</dbReference>
<dbReference type="EMBL" id="CACTIH010001859">
    <property type="protein sequence ID" value="CAA2966346.1"/>
    <property type="molecule type" value="Genomic_DNA"/>
</dbReference>
<evidence type="ECO:0000256" key="1">
    <source>
        <dbReference type="ARBA" id="ARBA00022729"/>
    </source>
</evidence>
<dbReference type="InterPro" id="IPR001480">
    <property type="entry name" value="Bulb-type_lectin_dom"/>
</dbReference>
<dbReference type="PANTHER" id="PTHR47976">
    <property type="entry name" value="G-TYPE LECTIN S-RECEPTOR-LIKE SERINE/THREONINE-PROTEIN KINASE SD2-5"/>
    <property type="match status" value="1"/>
</dbReference>
<proteinExistence type="predicted"/>
<dbReference type="Pfam" id="PF08277">
    <property type="entry name" value="PAN_3"/>
    <property type="match status" value="1"/>
</dbReference>
<organism evidence="6 7">
    <name type="scientific">Olea europaea subsp. europaea</name>
    <dbReference type="NCBI Taxonomy" id="158383"/>
    <lineage>
        <taxon>Eukaryota</taxon>
        <taxon>Viridiplantae</taxon>
        <taxon>Streptophyta</taxon>
        <taxon>Embryophyta</taxon>
        <taxon>Tracheophyta</taxon>
        <taxon>Spermatophyta</taxon>
        <taxon>Magnoliopsida</taxon>
        <taxon>eudicotyledons</taxon>
        <taxon>Gunneridae</taxon>
        <taxon>Pentapetalae</taxon>
        <taxon>asterids</taxon>
        <taxon>lamiids</taxon>
        <taxon>Lamiales</taxon>
        <taxon>Oleaceae</taxon>
        <taxon>Oleeae</taxon>
        <taxon>Olea</taxon>
    </lineage>
</organism>
<sequence length="456" mass="51311">MNIYVIVFLIQILAEGYGISDVHIGYQLTLAVPSAYTEGLSGRAYLMETEQLSPNFRTALSVEAINEKYWCSLDIFLGDVRVWTSGHLSKFYTTEKCVLELTYYGDLRLKDQNDRIGWRSGTSGQGVERLQLLRTGNLVLVDSLNLIKWQSFNFPTNIMMWGQSLSSATRLTSFPINSSNLFYSFEIQYDKIALYLNFGNWKYSYWEFRPSIKKNITFVQLSSEGLGLFTGKHQKIDQITSEGPEPLRFLALGNNTGNLGLYHYSAEQGEFEESYEALNTSCDLPLACKPYGICTSSNMCSCIRVVESDGFQPDCRARNIEGLCGRSRAEMLELRGAITVLKGNPNEANVTKEICANLCLDDCTCVAAQYTNLGECFLYKFIRGIKQVERRNGLIFMVKIPKGEDEGHGRHSGLQKWVIIVVGVVDGFIIFLVLGGVGYYIIRKKLKNSPITGQET</sequence>
<dbReference type="InterPro" id="IPR003609">
    <property type="entry name" value="Pan_app"/>
</dbReference>